<feature type="compositionally biased region" description="Polar residues" evidence="1">
    <location>
        <begin position="364"/>
        <end position="391"/>
    </location>
</feature>
<feature type="compositionally biased region" description="Low complexity" evidence="1">
    <location>
        <begin position="62"/>
        <end position="97"/>
    </location>
</feature>
<comment type="caution">
    <text evidence="2">The sequence shown here is derived from an EMBL/GenBank/DDBJ whole genome shotgun (WGS) entry which is preliminary data.</text>
</comment>
<dbReference type="Proteomes" id="UP000299102">
    <property type="component" value="Unassembled WGS sequence"/>
</dbReference>
<feature type="region of interest" description="Disordered" evidence="1">
    <location>
        <begin position="297"/>
        <end position="435"/>
    </location>
</feature>
<proteinExistence type="predicted"/>
<feature type="compositionally biased region" description="Basic residues" evidence="1">
    <location>
        <begin position="402"/>
        <end position="435"/>
    </location>
</feature>
<feature type="compositionally biased region" description="Pro residues" evidence="1">
    <location>
        <begin position="124"/>
        <end position="157"/>
    </location>
</feature>
<organism evidence="2 3">
    <name type="scientific">Eumeta variegata</name>
    <name type="common">Bagworm moth</name>
    <name type="synonym">Eumeta japonica</name>
    <dbReference type="NCBI Taxonomy" id="151549"/>
    <lineage>
        <taxon>Eukaryota</taxon>
        <taxon>Metazoa</taxon>
        <taxon>Ecdysozoa</taxon>
        <taxon>Arthropoda</taxon>
        <taxon>Hexapoda</taxon>
        <taxon>Insecta</taxon>
        <taxon>Pterygota</taxon>
        <taxon>Neoptera</taxon>
        <taxon>Endopterygota</taxon>
        <taxon>Lepidoptera</taxon>
        <taxon>Glossata</taxon>
        <taxon>Ditrysia</taxon>
        <taxon>Tineoidea</taxon>
        <taxon>Psychidae</taxon>
        <taxon>Oiketicinae</taxon>
        <taxon>Eumeta</taxon>
    </lineage>
</organism>
<protein>
    <submittedName>
        <fullName evidence="2">Uncharacterized protein</fullName>
    </submittedName>
</protein>
<keyword evidence="3" id="KW-1185">Reference proteome</keyword>
<dbReference type="AlphaFoldDB" id="A0A4C1UME1"/>
<feature type="compositionally biased region" description="Low complexity" evidence="1">
    <location>
        <begin position="181"/>
        <end position="200"/>
    </location>
</feature>
<sequence length="435" mass="49248">MTMSYDLQRHFQRNNSRINSRRKIRIDSIDHVARHDARPVPRAGFSAQAQPAEVHREEDEQGQPGQRGLHGLPLQLPRGPQQQRGPQQHGPYPQGPQIEQKQHGLTQRDGPQRQHGRQQHGPQQPQPQPQQPQPQPQPQQPQPQQPQPQPQPQPQQPQPQGDEHRTAYSNSRKGRREHGSATATRAAQTARAARATNTAKGRTDRKGKRDLDMETKRQPRAVTTAMASWWPNRSGRCTPALWWGAWRGPGRWRSFRREGILKTMPTALQTLAKYKSYSHTEGSALNTSSCRHIKLSDTDIDSPTDSQLAGAGGLRPSFRNKKTVAGHARQPTTTRIDKGSLCNSRSHSHSMGHNSRNRTDHNSTGHSNMVRNSTDRSSTVHNNTGRSNKVHNNMERSSTVRNSRRGRSNRNNRNSHNRSSRNRSSRNRNSRNHNT</sequence>
<accession>A0A4C1UME1</accession>
<evidence type="ECO:0000313" key="3">
    <source>
        <dbReference type="Proteomes" id="UP000299102"/>
    </source>
</evidence>
<feature type="region of interest" description="Disordered" evidence="1">
    <location>
        <begin position="28"/>
        <end position="216"/>
    </location>
</feature>
<reference evidence="2 3" key="1">
    <citation type="journal article" date="2019" name="Commun. Biol.">
        <title>The bagworm genome reveals a unique fibroin gene that provides high tensile strength.</title>
        <authorList>
            <person name="Kono N."/>
            <person name="Nakamura H."/>
            <person name="Ohtoshi R."/>
            <person name="Tomita M."/>
            <person name="Numata K."/>
            <person name="Arakawa K."/>
        </authorList>
    </citation>
    <scope>NUCLEOTIDE SEQUENCE [LARGE SCALE GENOMIC DNA]</scope>
</reference>
<feature type="compositionally biased region" description="Basic and acidic residues" evidence="1">
    <location>
        <begin position="28"/>
        <end position="39"/>
    </location>
</feature>
<feature type="compositionally biased region" description="Basic and acidic residues" evidence="1">
    <location>
        <begin position="201"/>
        <end position="216"/>
    </location>
</feature>
<evidence type="ECO:0000256" key="1">
    <source>
        <dbReference type="SAM" id="MobiDB-lite"/>
    </source>
</evidence>
<dbReference type="EMBL" id="BGZK01000190">
    <property type="protein sequence ID" value="GBP27152.1"/>
    <property type="molecule type" value="Genomic_DNA"/>
</dbReference>
<gene>
    <name evidence="2" type="ORF">EVAR_15925_1</name>
</gene>
<evidence type="ECO:0000313" key="2">
    <source>
        <dbReference type="EMBL" id="GBP27152.1"/>
    </source>
</evidence>
<feature type="compositionally biased region" description="Polar residues" evidence="1">
    <location>
        <begin position="341"/>
        <end position="354"/>
    </location>
</feature>
<name>A0A4C1UME1_EUMVA</name>